<dbReference type="Gene3D" id="3.20.20.370">
    <property type="entry name" value="Glycoside hydrolase/deacetylase"/>
    <property type="match status" value="1"/>
</dbReference>
<dbReference type="InterPro" id="IPR011330">
    <property type="entry name" value="Glyco_hydro/deAcase_b/a-brl"/>
</dbReference>
<gene>
    <name evidence="4" type="ORF">HF999_02870</name>
</gene>
<reference evidence="4 5" key="1">
    <citation type="submission" date="2020-04" db="EMBL/GenBank/DDBJ databases">
        <title>MicrobeNet Type strains.</title>
        <authorList>
            <person name="Nicholson A.C."/>
        </authorList>
    </citation>
    <scope>NUCLEOTIDE SEQUENCE [LARGE SCALE GENOMIC DNA]</scope>
    <source>
        <strain evidence="4 5">DSM 44113</strain>
    </source>
</reference>
<dbReference type="Proteomes" id="UP000582646">
    <property type="component" value="Unassembled WGS sequence"/>
</dbReference>
<dbReference type="EMBL" id="JAAXOQ010000003">
    <property type="protein sequence ID" value="NKY17320.1"/>
    <property type="molecule type" value="Genomic_DNA"/>
</dbReference>
<accession>A0A846X031</accession>
<organism evidence="4 5">
    <name type="scientific">Tsukamurella spumae</name>
    <dbReference type="NCBI Taxonomy" id="44753"/>
    <lineage>
        <taxon>Bacteria</taxon>
        <taxon>Bacillati</taxon>
        <taxon>Actinomycetota</taxon>
        <taxon>Actinomycetes</taxon>
        <taxon>Mycobacteriales</taxon>
        <taxon>Tsukamurellaceae</taxon>
        <taxon>Tsukamurella</taxon>
    </lineage>
</organism>
<proteinExistence type="predicted"/>
<protein>
    <submittedName>
        <fullName evidence="4">Polysaccharide deacetylase family protein</fullName>
    </submittedName>
</protein>
<evidence type="ECO:0000256" key="2">
    <source>
        <dbReference type="ARBA" id="ARBA00022801"/>
    </source>
</evidence>
<dbReference type="AlphaFoldDB" id="A0A846X031"/>
<sequence>MKISVTVDELLLWDGTPMPAGYTPFTVLEAFLQHFVDHGVDAFGFPHTAPVEDDPRMREVLERWVDAGHHLGNHTHTHACLNWVSGRQYVDDIKRAEDYIGEFVEQAPLKTFRYAMDMTGETEQKRGEVEDHLRRQGYVNAPITAWFGDFAWIAPYERALSNGDRETAAMLRRTYIDAAVHHLLASRDAAERTLGSEPPLIWLIHATPIAQDTLGDVFARFVEHGAEFIGLAEAMEHPVNRLMSPVSPLFRNHLQRLTEAVGDRITPYSAEVMGRVLTAVLPDGEDPFAVYDDMTHRMATRAGGDRTLWSWE</sequence>
<keyword evidence="5" id="KW-1185">Reference proteome</keyword>
<dbReference type="GO" id="GO:0005975">
    <property type="term" value="P:carbohydrate metabolic process"/>
    <property type="evidence" value="ECO:0007669"/>
    <property type="project" value="InterPro"/>
</dbReference>
<name>A0A846X031_9ACTN</name>
<dbReference type="InterPro" id="IPR050248">
    <property type="entry name" value="Polysacc_deacetylase_ArnD"/>
</dbReference>
<dbReference type="Pfam" id="PF01522">
    <property type="entry name" value="Polysacc_deac_1"/>
    <property type="match status" value="1"/>
</dbReference>
<dbReference type="SUPFAM" id="SSF88713">
    <property type="entry name" value="Glycoside hydrolase/deacetylase"/>
    <property type="match status" value="1"/>
</dbReference>
<evidence type="ECO:0000259" key="3">
    <source>
        <dbReference type="Pfam" id="PF01522"/>
    </source>
</evidence>
<dbReference type="PANTHER" id="PTHR10587:SF133">
    <property type="entry name" value="CHITIN DEACETYLASE 1-RELATED"/>
    <property type="match status" value="1"/>
</dbReference>
<comment type="caution">
    <text evidence="4">The sequence shown here is derived from an EMBL/GenBank/DDBJ whole genome shotgun (WGS) entry which is preliminary data.</text>
</comment>
<evidence type="ECO:0000256" key="1">
    <source>
        <dbReference type="ARBA" id="ARBA00022723"/>
    </source>
</evidence>
<dbReference type="GO" id="GO:0016810">
    <property type="term" value="F:hydrolase activity, acting on carbon-nitrogen (but not peptide) bonds"/>
    <property type="evidence" value="ECO:0007669"/>
    <property type="project" value="InterPro"/>
</dbReference>
<keyword evidence="2" id="KW-0378">Hydrolase</keyword>
<evidence type="ECO:0000313" key="4">
    <source>
        <dbReference type="EMBL" id="NKY17320.1"/>
    </source>
</evidence>
<feature type="domain" description="NodB homology" evidence="3">
    <location>
        <begin position="26"/>
        <end position="115"/>
    </location>
</feature>
<dbReference type="GO" id="GO:0046872">
    <property type="term" value="F:metal ion binding"/>
    <property type="evidence" value="ECO:0007669"/>
    <property type="project" value="UniProtKB-KW"/>
</dbReference>
<dbReference type="GO" id="GO:0016020">
    <property type="term" value="C:membrane"/>
    <property type="evidence" value="ECO:0007669"/>
    <property type="project" value="TreeGrafter"/>
</dbReference>
<evidence type="ECO:0000313" key="5">
    <source>
        <dbReference type="Proteomes" id="UP000582646"/>
    </source>
</evidence>
<keyword evidence="1" id="KW-0479">Metal-binding</keyword>
<dbReference type="PANTHER" id="PTHR10587">
    <property type="entry name" value="GLYCOSYL TRANSFERASE-RELATED"/>
    <property type="match status" value="1"/>
</dbReference>
<dbReference type="InterPro" id="IPR002509">
    <property type="entry name" value="NODB_dom"/>
</dbReference>